<dbReference type="EMBL" id="BPLR01001590">
    <property type="protein sequence ID" value="GIZ03330.1"/>
    <property type="molecule type" value="Genomic_DNA"/>
</dbReference>
<reference evidence="1 2" key="1">
    <citation type="submission" date="2021-06" db="EMBL/GenBank/DDBJ databases">
        <title>Caerostris extrusa draft genome.</title>
        <authorList>
            <person name="Kono N."/>
            <person name="Arakawa K."/>
        </authorList>
    </citation>
    <scope>NUCLEOTIDE SEQUENCE [LARGE SCALE GENOMIC DNA]</scope>
</reference>
<gene>
    <name evidence="1" type="ORF">CEXT_8271</name>
</gene>
<dbReference type="Proteomes" id="UP001054945">
    <property type="component" value="Unassembled WGS sequence"/>
</dbReference>
<accession>A0AAV4Y8I0</accession>
<name>A0AAV4Y8I0_CAEEX</name>
<keyword evidence="2" id="KW-1185">Reference proteome</keyword>
<organism evidence="1 2">
    <name type="scientific">Caerostris extrusa</name>
    <name type="common">Bark spider</name>
    <name type="synonym">Caerostris bankana</name>
    <dbReference type="NCBI Taxonomy" id="172846"/>
    <lineage>
        <taxon>Eukaryota</taxon>
        <taxon>Metazoa</taxon>
        <taxon>Ecdysozoa</taxon>
        <taxon>Arthropoda</taxon>
        <taxon>Chelicerata</taxon>
        <taxon>Arachnida</taxon>
        <taxon>Araneae</taxon>
        <taxon>Araneomorphae</taxon>
        <taxon>Entelegynae</taxon>
        <taxon>Araneoidea</taxon>
        <taxon>Araneidae</taxon>
        <taxon>Caerostris</taxon>
    </lineage>
</organism>
<proteinExistence type="predicted"/>
<comment type="caution">
    <text evidence="1">The sequence shown here is derived from an EMBL/GenBank/DDBJ whole genome shotgun (WGS) entry which is preliminary data.</text>
</comment>
<evidence type="ECO:0000313" key="1">
    <source>
        <dbReference type="EMBL" id="GIZ03330.1"/>
    </source>
</evidence>
<evidence type="ECO:0000313" key="2">
    <source>
        <dbReference type="Proteomes" id="UP001054945"/>
    </source>
</evidence>
<sequence>MEHKRYNVYSHQWKNHVPNSKEEVKFNSKEEVNPNPIFIASASDTIFPGRREIACPSIVGWGGRGSPIVCRVCQPSPELMTSRRKVVIFLWKQEKAVPQSRWCALRDSKMCHNCG</sequence>
<dbReference type="AlphaFoldDB" id="A0AAV4Y8I0"/>
<protein>
    <submittedName>
        <fullName evidence="1">Uncharacterized protein</fullName>
    </submittedName>
</protein>